<dbReference type="EMBL" id="CAUYUJ010001444">
    <property type="protein sequence ID" value="CAK0795972.1"/>
    <property type="molecule type" value="Genomic_DNA"/>
</dbReference>
<feature type="domain" description="WW" evidence="1">
    <location>
        <begin position="122"/>
        <end position="149"/>
    </location>
</feature>
<feature type="domain" description="WW" evidence="1">
    <location>
        <begin position="46"/>
        <end position="79"/>
    </location>
</feature>
<evidence type="ECO:0000259" key="1">
    <source>
        <dbReference type="PROSITE" id="PS50020"/>
    </source>
</evidence>
<dbReference type="CDD" id="cd00201">
    <property type="entry name" value="WW"/>
    <property type="match status" value="1"/>
</dbReference>
<dbReference type="InterPro" id="IPR001202">
    <property type="entry name" value="WW_dom"/>
</dbReference>
<reference evidence="2" key="1">
    <citation type="submission" date="2023-10" db="EMBL/GenBank/DDBJ databases">
        <authorList>
            <person name="Chen Y."/>
            <person name="Shah S."/>
            <person name="Dougan E. K."/>
            <person name="Thang M."/>
            <person name="Chan C."/>
        </authorList>
    </citation>
    <scope>NUCLEOTIDE SEQUENCE [LARGE SCALE GENOMIC DNA]</scope>
</reference>
<evidence type="ECO:0000313" key="2">
    <source>
        <dbReference type="EMBL" id="CAK0795972.1"/>
    </source>
</evidence>
<sequence>MGARASATIPVAPASDWAPYVAASGIVDCIDDEAAIHFVADALQSTPLPSPWVIGTGGHGKRQFINAVTGEATWKHPLDATLRSLADLYHRCAPLCQESRDAMLSRIHQKWDTEAKDEYSRWRTVKLDEGDEYYFNTATQEAIWEHPAEVFLPGHYMRVRAIERLRSQRYLSGLRSRACIACSNCSLEREADDESEPSEWRLNLDPPEASWVSCA</sequence>
<dbReference type="Proteomes" id="UP001189429">
    <property type="component" value="Unassembled WGS sequence"/>
</dbReference>
<comment type="caution">
    <text evidence="2">The sequence shown here is derived from an EMBL/GenBank/DDBJ whole genome shotgun (WGS) entry which is preliminary data.</text>
</comment>
<accession>A0ABN9PS86</accession>
<keyword evidence="3" id="KW-1185">Reference proteome</keyword>
<name>A0ABN9PS86_9DINO</name>
<protein>
    <recommendedName>
        <fullName evidence="1">WW domain-containing protein</fullName>
    </recommendedName>
</protein>
<dbReference type="InterPro" id="IPR036020">
    <property type="entry name" value="WW_dom_sf"/>
</dbReference>
<evidence type="ECO:0000313" key="3">
    <source>
        <dbReference type="Proteomes" id="UP001189429"/>
    </source>
</evidence>
<dbReference type="Gene3D" id="2.20.70.10">
    <property type="match status" value="2"/>
</dbReference>
<dbReference type="PROSITE" id="PS50020">
    <property type="entry name" value="WW_DOMAIN_2"/>
    <property type="match status" value="2"/>
</dbReference>
<gene>
    <name evidence="2" type="ORF">PCOR1329_LOCUS5470</name>
</gene>
<proteinExistence type="predicted"/>
<dbReference type="SMART" id="SM00456">
    <property type="entry name" value="WW"/>
    <property type="match status" value="2"/>
</dbReference>
<dbReference type="SUPFAM" id="SSF51045">
    <property type="entry name" value="WW domain"/>
    <property type="match status" value="2"/>
</dbReference>
<organism evidence="2 3">
    <name type="scientific">Prorocentrum cordatum</name>
    <dbReference type="NCBI Taxonomy" id="2364126"/>
    <lineage>
        <taxon>Eukaryota</taxon>
        <taxon>Sar</taxon>
        <taxon>Alveolata</taxon>
        <taxon>Dinophyceae</taxon>
        <taxon>Prorocentrales</taxon>
        <taxon>Prorocentraceae</taxon>
        <taxon>Prorocentrum</taxon>
    </lineage>
</organism>